<evidence type="ECO:0000259" key="1">
    <source>
        <dbReference type="Pfam" id="PF21047"/>
    </source>
</evidence>
<organism evidence="2 3">
    <name type="scientific">Podarcis lilfordi</name>
    <name type="common">Lilford's wall lizard</name>
    <dbReference type="NCBI Taxonomy" id="74358"/>
    <lineage>
        <taxon>Eukaryota</taxon>
        <taxon>Metazoa</taxon>
        <taxon>Chordata</taxon>
        <taxon>Craniata</taxon>
        <taxon>Vertebrata</taxon>
        <taxon>Euteleostomi</taxon>
        <taxon>Lepidosauria</taxon>
        <taxon>Squamata</taxon>
        <taxon>Bifurcata</taxon>
        <taxon>Unidentata</taxon>
        <taxon>Episquamata</taxon>
        <taxon>Laterata</taxon>
        <taxon>Lacertibaenia</taxon>
        <taxon>Lacertidae</taxon>
        <taxon>Podarcis</taxon>
    </lineage>
</organism>
<accession>A0AA35KVQ3</accession>
<dbReference type="Proteomes" id="UP001178461">
    <property type="component" value="Chromosome 10"/>
</dbReference>
<sequence>MIVKVCHHLHRISDSSTKEETLSAIVSLATKHLSPVVDSLLECSAECDETLFTSSQGQYKSIARLARDYTCHPNLKKRAIGMAFYLEDLIHILR</sequence>
<dbReference type="Pfam" id="PF21047">
    <property type="entry name" value="HEAT_Maestro"/>
    <property type="match status" value="1"/>
</dbReference>
<proteinExistence type="predicted"/>
<keyword evidence="3" id="KW-1185">Reference proteome</keyword>
<evidence type="ECO:0000313" key="3">
    <source>
        <dbReference type="Proteomes" id="UP001178461"/>
    </source>
</evidence>
<gene>
    <name evidence="2" type="ORF">PODLI_1B018901</name>
</gene>
<dbReference type="InterPro" id="IPR048465">
    <property type="entry name" value="Maestro-like_HEAT"/>
</dbReference>
<feature type="domain" description="Maestro-like HEAT-repeats" evidence="1">
    <location>
        <begin position="4"/>
        <end position="52"/>
    </location>
</feature>
<protein>
    <recommendedName>
        <fullName evidence="1">Maestro-like HEAT-repeats domain-containing protein</fullName>
    </recommendedName>
</protein>
<dbReference type="EMBL" id="OX395135">
    <property type="protein sequence ID" value="CAI5785147.1"/>
    <property type="molecule type" value="Genomic_DNA"/>
</dbReference>
<reference evidence="2" key="1">
    <citation type="submission" date="2022-12" db="EMBL/GenBank/DDBJ databases">
        <authorList>
            <person name="Alioto T."/>
            <person name="Alioto T."/>
            <person name="Gomez Garrido J."/>
        </authorList>
    </citation>
    <scope>NUCLEOTIDE SEQUENCE</scope>
</reference>
<name>A0AA35KVQ3_9SAUR</name>
<evidence type="ECO:0000313" key="2">
    <source>
        <dbReference type="EMBL" id="CAI5785147.1"/>
    </source>
</evidence>
<dbReference type="AlphaFoldDB" id="A0AA35KVQ3"/>